<keyword evidence="1" id="KW-0472">Membrane</keyword>
<evidence type="ECO:0000313" key="2">
    <source>
        <dbReference type="EMBL" id="QIM19386.1"/>
    </source>
</evidence>
<reference evidence="2 3" key="1">
    <citation type="submission" date="2020-03" db="EMBL/GenBank/DDBJ databases">
        <title>Leucobacter sp. nov., isolated from beetles.</title>
        <authorList>
            <person name="Hyun D.-W."/>
            <person name="Bae J.-W."/>
        </authorList>
    </citation>
    <scope>NUCLEOTIDE SEQUENCE [LARGE SCALE GENOMIC DNA]</scope>
    <source>
        <strain evidence="2 3">HDW9A</strain>
    </source>
</reference>
<feature type="transmembrane region" description="Helical" evidence="1">
    <location>
        <begin position="41"/>
        <end position="60"/>
    </location>
</feature>
<accession>A0ABX6JYJ4</accession>
<evidence type="ECO:0000256" key="1">
    <source>
        <dbReference type="SAM" id="Phobius"/>
    </source>
</evidence>
<keyword evidence="1" id="KW-1133">Transmembrane helix</keyword>
<dbReference type="Proteomes" id="UP000503441">
    <property type="component" value="Chromosome"/>
</dbReference>
<dbReference type="RefSeq" id="WP_166331628.1">
    <property type="nucleotide sequence ID" value="NZ_CP049933.1"/>
</dbReference>
<name>A0ABX6JYJ4_9MICO</name>
<keyword evidence="1" id="KW-0812">Transmembrane</keyword>
<dbReference type="InterPro" id="IPR021529">
    <property type="entry name" value="DUF2798"/>
</dbReference>
<protein>
    <submittedName>
        <fullName evidence="2">DUF2798 domain-containing protein</fullName>
    </submittedName>
</protein>
<organism evidence="2 3">
    <name type="scientific">Leucobacter coleopterorum</name>
    <dbReference type="NCBI Taxonomy" id="2714933"/>
    <lineage>
        <taxon>Bacteria</taxon>
        <taxon>Bacillati</taxon>
        <taxon>Actinomycetota</taxon>
        <taxon>Actinomycetes</taxon>
        <taxon>Micrococcales</taxon>
        <taxon>Microbacteriaceae</taxon>
        <taxon>Leucobacter</taxon>
    </lineage>
</organism>
<keyword evidence="3" id="KW-1185">Reference proteome</keyword>
<dbReference type="Pfam" id="PF11391">
    <property type="entry name" value="DUF2798"/>
    <property type="match status" value="1"/>
</dbReference>
<evidence type="ECO:0000313" key="3">
    <source>
        <dbReference type="Proteomes" id="UP000503441"/>
    </source>
</evidence>
<sequence length="77" mass="8124">MNKSVYQLLHALIVSIIISVPLTLVMLAVNVGFDNPEFGTIYLRSFLIAVAVATPVSLFAGPLGAKILTKAAPPTQS</sequence>
<gene>
    <name evidence="2" type="ORF">G7066_13825</name>
</gene>
<proteinExistence type="predicted"/>
<dbReference type="EMBL" id="CP049933">
    <property type="protein sequence ID" value="QIM19386.1"/>
    <property type="molecule type" value="Genomic_DNA"/>
</dbReference>
<feature type="transmembrane region" description="Helical" evidence="1">
    <location>
        <begin position="7"/>
        <end position="29"/>
    </location>
</feature>